<sequence>MLAILIFSWIVSVLLVLLAERNNGYSSSLSHDEKIKRIREKRRRVEQEIAAMTAKRKEEHRIWMELMGFSKKEDIDESKKDNTEKTQ</sequence>
<evidence type="ECO:0000313" key="1">
    <source>
        <dbReference type="EMBL" id="RHK47509.1"/>
    </source>
</evidence>
<name>A0A415GEK6_9BACT</name>
<dbReference type="Proteomes" id="UP000286598">
    <property type="component" value="Unassembled WGS sequence"/>
</dbReference>
<comment type="caution">
    <text evidence="1">The sequence shown here is derived from an EMBL/GenBank/DDBJ whole genome shotgun (WGS) entry which is preliminary data.</text>
</comment>
<dbReference type="EMBL" id="QRNO01000090">
    <property type="protein sequence ID" value="RHK47509.1"/>
    <property type="molecule type" value="Genomic_DNA"/>
</dbReference>
<keyword evidence="2" id="KW-1185">Reference proteome</keyword>
<evidence type="ECO:0000313" key="2">
    <source>
        <dbReference type="Proteomes" id="UP000286598"/>
    </source>
</evidence>
<accession>A0A415GEK6</accession>
<organism evidence="1 2">
    <name type="scientific">Leyella stercorea</name>
    <dbReference type="NCBI Taxonomy" id="363265"/>
    <lineage>
        <taxon>Bacteria</taxon>
        <taxon>Pseudomonadati</taxon>
        <taxon>Bacteroidota</taxon>
        <taxon>Bacteroidia</taxon>
        <taxon>Bacteroidales</taxon>
        <taxon>Prevotellaceae</taxon>
        <taxon>Leyella</taxon>
    </lineage>
</organism>
<gene>
    <name evidence="1" type="ORF">DW060_12245</name>
</gene>
<reference evidence="1 2" key="1">
    <citation type="submission" date="2018-08" db="EMBL/GenBank/DDBJ databases">
        <title>A genome reference for cultivated species of the human gut microbiota.</title>
        <authorList>
            <person name="Zou Y."/>
            <person name="Xue W."/>
            <person name="Luo G."/>
        </authorList>
    </citation>
    <scope>NUCLEOTIDE SEQUENCE [LARGE SCALE GENOMIC DNA]</scope>
    <source>
        <strain evidence="1 2">AF42-9</strain>
    </source>
</reference>
<proteinExistence type="predicted"/>
<dbReference type="RefSeq" id="WP_118356041.1">
    <property type="nucleotide sequence ID" value="NZ_CAUGFK010000003.1"/>
</dbReference>
<protein>
    <submittedName>
        <fullName evidence="1">Uncharacterized protein</fullName>
    </submittedName>
</protein>
<dbReference type="AlphaFoldDB" id="A0A415GEK6"/>